<evidence type="ECO:0000256" key="4">
    <source>
        <dbReference type="ARBA" id="ARBA00022786"/>
    </source>
</evidence>
<dbReference type="GO" id="GO:0006511">
    <property type="term" value="P:ubiquitin-dependent protein catabolic process"/>
    <property type="evidence" value="ECO:0007669"/>
    <property type="project" value="InterPro"/>
</dbReference>
<dbReference type="InterPro" id="IPR036296">
    <property type="entry name" value="SKP1-like_dim_sf"/>
</dbReference>
<reference evidence="10" key="1">
    <citation type="journal article" date="2017" name="Nature">
        <title>The genome of Chenopodium quinoa.</title>
        <authorList>
            <person name="Jarvis D.E."/>
            <person name="Ho Y.S."/>
            <person name="Lightfoot D.J."/>
            <person name="Schmoeckel S.M."/>
            <person name="Li B."/>
            <person name="Borm T.J.A."/>
            <person name="Ohyanagi H."/>
            <person name="Mineta K."/>
            <person name="Michell C.T."/>
            <person name="Saber N."/>
            <person name="Kharbatia N.M."/>
            <person name="Rupper R.R."/>
            <person name="Sharp A.R."/>
            <person name="Dally N."/>
            <person name="Boughton B.A."/>
            <person name="Woo Y.H."/>
            <person name="Gao G."/>
            <person name="Schijlen E.G.W.M."/>
            <person name="Guo X."/>
            <person name="Momin A.A."/>
            <person name="Negrao S."/>
            <person name="Al-Babili S."/>
            <person name="Gehring C."/>
            <person name="Roessner U."/>
            <person name="Jung C."/>
            <person name="Murphy K."/>
            <person name="Arold S.T."/>
            <person name="Gojobori T."/>
            <person name="van der Linden C.G."/>
            <person name="van Loo E.N."/>
            <person name="Jellen E.N."/>
            <person name="Maughan P.J."/>
            <person name="Tester M."/>
        </authorList>
    </citation>
    <scope>NUCLEOTIDE SEQUENCE [LARGE SCALE GENOMIC DNA]</scope>
    <source>
        <strain evidence="10">cv. PI 614886</strain>
    </source>
</reference>
<dbReference type="InterPro" id="IPR001232">
    <property type="entry name" value="SKP1-like"/>
</dbReference>
<evidence type="ECO:0000256" key="1">
    <source>
        <dbReference type="ARBA" id="ARBA00004123"/>
    </source>
</evidence>
<dbReference type="Pfam" id="PF03931">
    <property type="entry name" value="Skp1_POZ"/>
    <property type="match status" value="1"/>
</dbReference>
<accession>A0A803MWW2</accession>
<dbReference type="PANTHER" id="PTHR11165">
    <property type="entry name" value="SKP1"/>
    <property type="match status" value="1"/>
</dbReference>
<evidence type="ECO:0000256" key="6">
    <source>
        <dbReference type="ARBA" id="ARBA00054396"/>
    </source>
</evidence>
<dbReference type="GO" id="GO:0016567">
    <property type="term" value="P:protein ubiquitination"/>
    <property type="evidence" value="ECO:0007669"/>
    <property type="project" value="UniProtKB-UniRule"/>
</dbReference>
<dbReference type="AlphaFoldDB" id="A0A803MWW2"/>
<dbReference type="KEGG" id="cqi:110703584"/>
<comment type="pathway">
    <text evidence="2 7">Protein modification; protein ubiquitination.</text>
</comment>
<evidence type="ECO:0000256" key="5">
    <source>
        <dbReference type="ARBA" id="ARBA00023242"/>
    </source>
</evidence>
<reference evidence="10" key="2">
    <citation type="submission" date="2021-03" db="UniProtKB">
        <authorList>
            <consortium name="EnsemblPlants"/>
        </authorList>
    </citation>
    <scope>IDENTIFICATION</scope>
</reference>
<dbReference type="SUPFAM" id="SSF54695">
    <property type="entry name" value="POZ domain"/>
    <property type="match status" value="1"/>
</dbReference>
<proteinExistence type="inferred from homology"/>
<evidence type="ECO:0000256" key="3">
    <source>
        <dbReference type="ARBA" id="ARBA00009993"/>
    </source>
</evidence>
<dbReference type="Pfam" id="PF01466">
    <property type="entry name" value="Skp1"/>
    <property type="match status" value="1"/>
</dbReference>
<sequence length="166" mass="19177">MESSSSSPPSSKKLILRTSEKEFFEIDENAARLSQTLKFMIEDLGDNNNLIPVPNVNSKILSKVIEYCNKHDVVDNPESKTTEDEIKKWDKDFLKVDQETLFELILAANYLNIKGLLDLTCQAIADIIKSKSPEEVRKIFNIVNDFTPEEEAKIRREHQWAFDDRE</sequence>
<name>A0A803MWW2_CHEQI</name>
<evidence type="ECO:0000313" key="10">
    <source>
        <dbReference type="EnsemblPlants" id="AUR62036692-RA:cds"/>
    </source>
</evidence>
<dbReference type="PIRSF" id="PIRSF028729">
    <property type="entry name" value="E3_ubiquit_lig_SCF_Skp"/>
    <property type="match status" value="1"/>
</dbReference>
<dbReference type="Gene3D" id="3.30.710.10">
    <property type="entry name" value="Potassium Channel Kv1.1, Chain A"/>
    <property type="match status" value="1"/>
</dbReference>
<feature type="domain" description="SKP1 component POZ" evidence="9">
    <location>
        <begin position="13"/>
        <end position="72"/>
    </location>
</feature>
<dbReference type="RefSeq" id="XP_021737056.1">
    <property type="nucleotide sequence ID" value="XM_021881364.1"/>
</dbReference>
<dbReference type="GeneID" id="110703584"/>
<dbReference type="GO" id="GO:0005634">
    <property type="term" value="C:nucleus"/>
    <property type="evidence" value="ECO:0007669"/>
    <property type="project" value="UniProtKB-SubCell"/>
</dbReference>
<dbReference type="Gramene" id="AUR62036692-RA">
    <property type="protein sequence ID" value="AUR62036692-RA:cds"/>
    <property type="gene ID" value="AUR62036692"/>
</dbReference>
<protein>
    <recommendedName>
        <fullName evidence="7">SKP1-like protein</fullName>
    </recommendedName>
</protein>
<dbReference type="InterPro" id="IPR016072">
    <property type="entry name" value="Skp1_comp_dimer"/>
</dbReference>
<feature type="domain" description="SKP1 component dimerisation" evidence="8">
    <location>
        <begin position="114"/>
        <end position="161"/>
    </location>
</feature>
<dbReference type="CDD" id="cd18322">
    <property type="entry name" value="BTB_POZ_SKP1"/>
    <property type="match status" value="1"/>
</dbReference>
<dbReference type="InterPro" id="IPR011333">
    <property type="entry name" value="SKP1/BTB/POZ_sf"/>
</dbReference>
<dbReference type="OMA" id="LMSAANY"/>
<dbReference type="UniPathway" id="UPA00143"/>
<keyword evidence="5" id="KW-0539">Nucleus</keyword>
<evidence type="ECO:0000256" key="2">
    <source>
        <dbReference type="ARBA" id="ARBA00004906"/>
    </source>
</evidence>
<evidence type="ECO:0000256" key="7">
    <source>
        <dbReference type="PIRNR" id="PIRNR028729"/>
    </source>
</evidence>
<dbReference type="InterPro" id="IPR016897">
    <property type="entry name" value="SKP1"/>
</dbReference>
<dbReference type="SUPFAM" id="SSF81382">
    <property type="entry name" value="Skp1 dimerisation domain-like"/>
    <property type="match status" value="1"/>
</dbReference>
<comment type="similarity">
    <text evidence="3 7">Belongs to the SKP1 family.</text>
</comment>
<dbReference type="Proteomes" id="UP000596660">
    <property type="component" value="Unplaced"/>
</dbReference>
<gene>
    <name evidence="10" type="primary">LOC110703584</name>
</gene>
<comment type="function">
    <text evidence="6 7">Involved in ubiquitination and subsequent proteasomal degradation of target proteins. Together with CUL1, RBX1 and a F-box protein, it forms a SCF E3 ubiquitin ligase complex. The functional specificity of this complex depends on the type of F-box protein. In the SCF complex, it serves as an adapter that links the F-box protein to CUL1.</text>
</comment>
<evidence type="ECO:0000313" key="11">
    <source>
        <dbReference type="Proteomes" id="UP000596660"/>
    </source>
</evidence>
<dbReference type="SMART" id="SM00512">
    <property type="entry name" value="Skp1"/>
    <property type="match status" value="1"/>
</dbReference>
<comment type="subcellular location">
    <subcellularLocation>
        <location evidence="1">Nucleus</location>
    </subcellularLocation>
</comment>
<dbReference type="GO" id="GO:0009867">
    <property type="term" value="P:jasmonic acid mediated signaling pathway"/>
    <property type="evidence" value="ECO:0007669"/>
    <property type="project" value="UniProtKB-ARBA"/>
</dbReference>
<comment type="subunit">
    <text evidence="7">Part of a SCF (SKP1-cullin-F-box) protein ligase complex.</text>
</comment>
<keyword evidence="4 7" id="KW-0833">Ubl conjugation pathway</keyword>
<evidence type="ECO:0000259" key="9">
    <source>
        <dbReference type="Pfam" id="PF03931"/>
    </source>
</evidence>
<dbReference type="FunFam" id="3.30.710.10:FF:000170">
    <property type="entry name" value="SKP1-like protein 5"/>
    <property type="match status" value="1"/>
</dbReference>
<organism evidence="10 11">
    <name type="scientific">Chenopodium quinoa</name>
    <name type="common">Quinoa</name>
    <dbReference type="NCBI Taxonomy" id="63459"/>
    <lineage>
        <taxon>Eukaryota</taxon>
        <taxon>Viridiplantae</taxon>
        <taxon>Streptophyta</taxon>
        <taxon>Embryophyta</taxon>
        <taxon>Tracheophyta</taxon>
        <taxon>Spermatophyta</taxon>
        <taxon>Magnoliopsida</taxon>
        <taxon>eudicotyledons</taxon>
        <taxon>Gunneridae</taxon>
        <taxon>Pentapetalae</taxon>
        <taxon>Caryophyllales</taxon>
        <taxon>Chenopodiaceae</taxon>
        <taxon>Chenopodioideae</taxon>
        <taxon>Atripliceae</taxon>
        <taxon>Chenopodium</taxon>
    </lineage>
</organism>
<dbReference type="InterPro" id="IPR016073">
    <property type="entry name" value="Skp1_comp_POZ"/>
</dbReference>
<keyword evidence="11" id="KW-1185">Reference proteome</keyword>
<evidence type="ECO:0000259" key="8">
    <source>
        <dbReference type="Pfam" id="PF01466"/>
    </source>
</evidence>
<dbReference type="OrthoDB" id="1903179at2759"/>
<dbReference type="EnsemblPlants" id="AUR62036692-RA">
    <property type="protein sequence ID" value="AUR62036692-RA:cds"/>
    <property type="gene ID" value="AUR62036692"/>
</dbReference>